<accession>A0A1I1AN60</accession>
<reference evidence="1 2" key="1">
    <citation type="submission" date="2016-10" db="EMBL/GenBank/DDBJ databases">
        <authorList>
            <person name="de Groot N.N."/>
        </authorList>
    </citation>
    <scope>NUCLEOTIDE SEQUENCE [LARGE SCALE GENOMIC DNA]</scope>
    <source>
        <strain evidence="1 2">DSM 5522</strain>
    </source>
</reference>
<gene>
    <name evidence="1" type="ORF">SAMN05216249_1347</name>
</gene>
<evidence type="ECO:0000313" key="1">
    <source>
        <dbReference type="EMBL" id="SFB39475.1"/>
    </source>
</evidence>
<protein>
    <submittedName>
        <fullName evidence="1">Uncharacterized protein</fullName>
    </submittedName>
</protein>
<organism evidence="1 2">
    <name type="scientific">Acetitomaculum ruminis DSM 5522</name>
    <dbReference type="NCBI Taxonomy" id="1120918"/>
    <lineage>
        <taxon>Bacteria</taxon>
        <taxon>Bacillati</taxon>
        <taxon>Bacillota</taxon>
        <taxon>Clostridia</taxon>
        <taxon>Lachnospirales</taxon>
        <taxon>Lachnospiraceae</taxon>
        <taxon>Acetitomaculum</taxon>
    </lineage>
</organism>
<proteinExistence type="predicted"/>
<sequence>MFEVINLRNEDDFSFHVSGERTIYRIMEELGISHRPQYTPKAITVVDKKAQKSDDFIKRDFYTDEPLKNVLPIYLN</sequence>
<dbReference type="AlphaFoldDB" id="A0A1I1AN60"/>
<keyword evidence="2" id="KW-1185">Reference proteome</keyword>
<dbReference type="EMBL" id="FOJY01000034">
    <property type="protein sequence ID" value="SFB39475.1"/>
    <property type="molecule type" value="Genomic_DNA"/>
</dbReference>
<dbReference type="Proteomes" id="UP000198838">
    <property type="component" value="Unassembled WGS sequence"/>
</dbReference>
<evidence type="ECO:0000313" key="2">
    <source>
        <dbReference type="Proteomes" id="UP000198838"/>
    </source>
</evidence>
<dbReference type="RefSeq" id="WP_330392169.1">
    <property type="nucleotide sequence ID" value="NZ_FOJY01000034.1"/>
</dbReference>
<name>A0A1I1AN60_9FIRM</name>